<dbReference type="CDD" id="cd00075">
    <property type="entry name" value="HATPase"/>
    <property type="match status" value="1"/>
</dbReference>
<evidence type="ECO:0000256" key="5">
    <source>
        <dbReference type="ARBA" id="ARBA00022679"/>
    </source>
</evidence>
<keyword evidence="10 11" id="KW-0472">Membrane</keyword>
<dbReference type="PRINTS" id="PR00344">
    <property type="entry name" value="BCTRLSENSOR"/>
</dbReference>
<organism evidence="14 15">
    <name type="scientific">Zwartia hollandica</name>
    <dbReference type="NCBI Taxonomy" id="324606"/>
    <lineage>
        <taxon>Bacteria</taxon>
        <taxon>Pseudomonadati</taxon>
        <taxon>Pseudomonadota</taxon>
        <taxon>Betaproteobacteria</taxon>
        <taxon>Burkholderiales</taxon>
        <taxon>Alcaligenaceae</taxon>
        <taxon>Zwartia</taxon>
    </lineage>
</organism>
<keyword evidence="4" id="KW-0597">Phosphoprotein</keyword>
<dbReference type="InterPro" id="IPR036890">
    <property type="entry name" value="HATPase_C_sf"/>
</dbReference>
<dbReference type="InterPro" id="IPR050428">
    <property type="entry name" value="TCS_sensor_his_kinase"/>
</dbReference>
<keyword evidence="8 11" id="KW-1133">Transmembrane helix</keyword>
<evidence type="ECO:0000256" key="6">
    <source>
        <dbReference type="ARBA" id="ARBA00022692"/>
    </source>
</evidence>
<gene>
    <name evidence="14" type="ORF">KZZ10_03455</name>
</gene>
<keyword evidence="9" id="KW-0902">Two-component regulatory system</keyword>
<evidence type="ECO:0000256" key="9">
    <source>
        <dbReference type="ARBA" id="ARBA00023012"/>
    </source>
</evidence>
<dbReference type="PROSITE" id="PS50885">
    <property type="entry name" value="HAMP"/>
    <property type="match status" value="1"/>
</dbReference>
<comment type="caution">
    <text evidence="14">The sequence shown here is derived from an EMBL/GenBank/DDBJ whole genome shotgun (WGS) entry which is preliminary data.</text>
</comment>
<evidence type="ECO:0000259" key="13">
    <source>
        <dbReference type="PROSITE" id="PS50885"/>
    </source>
</evidence>
<keyword evidence="7 14" id="KW-0418">Kinase</keyword>
<keyword evidence="15" id="KW-1185">Reference proteome</keyword>
<dbReference type="InterPro" id="IPR005467">
    <property type="entry name" value="His_kinase_dom"/>
</dbReference>
<dbReference type="InterPro" id="IPR013727">
    <property type="entry name" value="2CSK_N"/>
</dbReference>
<dbReference type="PANTHER" id="PTHR45436:SF1">
    <property type="entry name" value="SENSOR PROTEIN QSEC"/>
    <property type="match status" value="1"/>
</dbReference>
<dbReference type="Gene3D" id="1.10.287.130">
    <property type="match status" value="1"/>
</dbReference>
<dbReference type="GO" id="GO:0005886">
    <property type="term" value="C:plasma membrane"/>
    <property type="evidence" value="ECO:0007669"/>
    <property type="project" value="TreeGrafter"/>
</dbReference>
<dbReference type="InterPro" id="IPR036097">
    <property type="entry name" value="HisK_dim/P_sf"/>
</dbReference>
<dbReference type="InterPro" id="IPR003594">
    <property type="entry name" value="HATPase_dom"/>
</dbReference>
<evidence type="ECO:0000256" key="11">
    <source>
        <dbReference type="SAM" id="Phobius"/>
    </source>
</evidence>
<comment type="catalytic activity">
    <reaction evidence="1">
        <text>ATP + protein L-histidine = ADP + protein N-phospho-L-histidine.</text>
        <dbReference type="EC" id="2.7.13.3"/>
    </reaction>
</comment>
<evidence type="ECO:0000256" key="7">
    <source>
        <dbReference type="ARBA" id="ARBA00022777"/>
    </source>
</evidence>
<dbReference type="InterPro" id="IPR003660">
    <property type="entry name" value="HAMP_dom"/>
</dbReference>
<evidence type="ECO:0000313" key="15">
    <source>
        <dbReference type="Proteomes" id="UP000739565"/>
    </source>
</evidence>
<name>A0A953N688_9BURK</name>
<dbReference type="Pfam" id="PF02518">
    <property type="entry name" value="HATPase_c"/>
    <property type="match status" value="1"/>
</dbReference>
<feature type="domain" description="HAMP" evidence="13">
    <location>
        <begin position="186"/>
        <end position="238"/>
    </location>
</feature>
<protein>
    <recommendedName>
        <fullName evidence="3">histidine kinase</fullName>
        <ecNumber evidence="3">2.7.13.3</ecNumber>
    </recommendedName>
</protein>
<dbReference type="PANTHER" id="PTHR45436">
    <property type="entry name" value="SENSOR HISTIDINE KINASE YKOH"/>
    <property type="match status" value="1"/>
</dbReference>
<dbReference type="PROSITE" id="PS50109">
    <property type="entry name" value="HIS_KIN"/>
    <property type="match status" value="1"/>
</dbReference>
<reference evidence="14" key="1">
    <citation type="submission" date="2021-07" db="EMBL/GenBank/DDBJ databases">
        <title>New genus and species of the family Alcaligenaceae.</title>
        <authorList>
            <person name="Hahn M.W."/>
        </authorList>
    </citation>
    <scope>NUCLEOTIDE SEQUENCE</scope>
    <source>
        <strain evidence="14">LF4-65</strain>
    </source>
</reference>
<evidence type="ECO:0000256" key="1">
    <source>
        <dbReference type="ARBA" id="ARBA00000085"/>
    </source>
</evidence>
<dbReference type="Gene3D" id="3.30.565.10">
    <property type="entry name" value="Histidine kinase-like ATPase, C-terminal domain"/>
    <property type="match status" value="1"/>
</dbReference>
<feature type="domain" description="Histidine kinase" evidence="12">
    <location>
        <begin position="246"/>
        <end position="460"/>
    </location>
</feature>
<dbReference type="InterPro" id="IPR003661">
    <property type="entry name" value="HisK_dim/P_dom"/>
</dbReference>
<dbReference type="Pfam" id="PF00512">
    <property type="entry name" value="HisKA"/>
    <property type="match status" value="1"/>
</dbReference>
<dbReference type="Proteomes" id="UP000739565">
    <property type="component" value="Unassembled WGS sequence"/>
</dbReference>
<feature type="transmembrane region" description="Helical" evidence="11">
    <location>
        <begin position="18"/>
        <end position="38"/>
    </location>
</feature>
<evidence type="ECO:0000256" key="4">
    <source>
        <dbReference type="ARBA" id="ARBA00022553"/>
    </source>
</evidence>
<feature type="transmembrane region" description="Helical" evidence="11">
    <location>
        <begin position="162"/>
        <end position="186"/>
    </location>
</feature>
<evidence type="ECO:0000313" key="14">
    <source>
        <dbReference type="EMBL" id="MBZ1349691.1"/>
    </source>
</evidence>
<dbReference type="SMART" id="SM00388">
    <property type="entry name" value="HisKA"/>
    <property type="match status" value="1"/>
</dbReference>
<dbReference type="SUPFAM" id="SSF55874">
    <property type="entry name" value="ATPase domain of HSP90 chaperone/DNA topoisomerase II/histidine kinase"/>
    <property type="match status" value="1"/>
</dbReference>
<dbReference type="EMBL" id="JAHXRI010000006">
    <property type="protein sequence ID" value="MBZ1349691.1"/>
    <property type="molecule type" value="Genomic_DNA"/>
</dbReference>
<dbReference type="SMART" id="SM00387">
    <property type="entry name" value="HATPase_c"/>
    <property type="match status" value="1"/>
</dbReference>
<comment type="subcellular location">
    <subcellularLocation>
        <location evidence="2">Membrane</location>
    </subcellularLocation>
</comment>
<evidence type="ECO:0000259" key="12">
    <source>
        <dbReference type="PROSITE" id="PS50109"/>
    </source>
</evidence>
<evidence type="ECO:0000256" key="3">
    <source>
        <dbReference type="ARBA" id="ARBA00012438"/>
    </source>
</evidence>
<keyword evidence="6 11" id="KW-0812">Transmembrane</keyword>
<evidence type="ECO:0000256" key="10">
    <source>
        <dbReference type="ARBA" id="ARBA00023136"/>
    </source>
</evidence>
<dbReference type="EC" id="2.7.13.3" evidence="3"/>
<evidence type="ECO:0000256" key="2">
    <source>
        <dbReference type="ARBA" id="ARBA00004370"/>
    </source>
</evidence>
<accession>A0A953N688</accession>
<dbReference type="InterPro" id="IPR004358">
    <property type="entry name" value="Sig_transdc_His_kin-like_C"/>
</dbReference>
<dbReference type="CDD" id="cd00082">
    <property type="entry name" value="HisKA"/>
    <property type="match status" value="1"/>
</dbReference>
<dbReference type="GO" id="GO:0000155">
    <property type="term" value="F:phosphorelay sensor kinase activity"/>
    <property type="evidence" value="ECO:0007669"/>
    <property type="project" value="InterPro"/>
</dbReference>
<sequence length="463" mass="51035">MSIPQTNRSLLRTQLLRWLLYPLLALLAIDTAVSFGLAGHFSKNAYDKALVEIGHELSLQIRKDESGISLDLPEVARRLLLQDPQDKIFFELLDASDRRIEGDTIPVAPAGTPALRNNVLLYDAQIEQDAVRVVQLSLADMDGTTIRVAETTIKRTEMAQQIIASVMLPQVILIVFVALLVPFGVLRGLTPLKALQRAIAERSFRDRSPLDETAVPGEVIPLVASINLLLSRLDTVFSTQSRFVADAAHQLKTPVAALRAYVELLDRSQDANERKNIIIKLNEAVDRMSRLVSQLLALAQNDISEARQPEFESIDLNKLLLDVCTNWVPQAIKRKMDFGFEEHDAPVNILGAPDRLRELFDNLIDNAILYSKSAGSITVRILAKPSPSVSIRDDAPSIPEAERALVFERFYRLLGSGEGSGLGLAIAKEIAVMHQASIHIDTDTEDGVGNNVIVAFPTAPRTP</sequence>
<dbReference type="Pfam" id="PF08521">
    <property type="entry name" value="2CSK_N"/>
    <property type="match status" value="1"/>
</dbReference>
<dbReference type="SUPFAM" id="SSF47384">
    <property type="entry name" value="Homodimeric domain of signal transducing histidine kinase"/>
    <property type="match status" value="1"/>
</dbReference>
<dbReference type="RefSeq" id="WP_259660115.1">
    <property type="nucleotide sequence ID" value="NZ_JAHXRI010000006.1"/>
</dbReference>
<proteinExistence type="predicted"/>
<evidence type="ECO:0000256" key="8">
    <source>
        <dbReference type="ARBA" id="ARBA00022989"/>
    </source>
</evidence>
<keyword evidence="5" id="KW-0808">Transferase</keyword>
<dbReference type="AlphaFoldDB" id="A0A953N688"/>